<evidence type="ECO:0008006" key="4">
    <source>
        <dbReference type="Google" id="ProtNLM"/>
    </source>
</evidence>
<organism evidence="2 3">
    <name type="scientific">Candidatus Magnetominusculus xianensis</name>
    <dbReference type="NCBI Taxonomy" id="1748249"/>
    <lineage>
        <taxon>Bacteria</taxon>
        <taxon>Pseudomonadati</taxon>
        <taxon>Nitrospirota</taxon>
        <taxon>Nitrospiria</taxon>
        <taxon>Nitrospirales</taxon>
        <taxon>Nitrospiraceae</taxon>
        <taxon>Candidatus Magnetominusculus</taxon>
    </lineage>
</organism>
<feature type="transmembrane region" description="Helical" evidence="1">
    <location>
        <begin position="75"/>
        <end position="108"/>
    </location>
</feature>
<name>A0ABR5SLW7_9BACT</name>
<evidence type="ECO:0000256" key="1">
    <source>
        <dbReference type="SAM" id="Phobius"/>
    </source>
</evidence>
<gene>
    <name evidence="2" type="ORF">ASN18_0647</name>
</gene>
<evidence type="ECO:0000313" key="2">
    <source>
        <dbReference type="EMBL" id="KWT91950.1"/>
    </source>
</evidence>
<keyword evidence="1" id="KW-1133">Transmembrane helix</keyword>
<feature type="transmembrane region" description="Helical" evidence="1">
    <location>
        <begin position="177"/>
        <end position="202"/>
    </location>
</feature>
<feature type="transmembrane region" description="Helical" evidence="1">
    <location>
        <begin position="233"/>
        <end position="266"/>
    </location>
</feature>
<sequence>MTYKEIFYKGFDTTNKNILLALVKMAASYALIIGFVIVLIIPLIVAAAAFGTGIFTSLKDFDVYNIGSLLLSKYLALAVVLALIVLFYVVIATFVAMYVYGGVCGMIARGIRDTGFKFSMEGFFAEGKRLFGPVLGFTSIVGAAVIIILLLLAASVFPIRSILNTLADAGRPLSMFMSYFMIMAAVVILFFLFTGTLAITFYGTGIMIFKGMTAMQAANEAVRFIFKRPSAFGFFLLCMGINFFVNIMIAGSTIGVAIIPVIGAVAVFPYQILVQAVQYYLGILFIAMLFSYYFKHEGLDIAAAYKTSTAVTDTTPPLTADLNEGTHPSL</sequence>
<dbReference type="Proteomes" id="UP000060487">
    <property type="component" value="Unassembled WGS sequence"/>
</dbReference>
<keyword evidence="1" id="KW-0472">Membrane</keyword>
<proteinExistence type="predicted"/>
<evidence type="ECO:0000313" key="3">
    <source>
        <dbReference type="Proteomes" id="UP000060487"/>
    </source>
</evidence>
<dbReference type="RefSeq" id="WP_085051175.1">
    <property type="nucleotide sequence ID" value="NZ_LNQR01000026.1"/>
</dbReference>
<accession>A0ABR5SLW7</accession>
<feature type="transmembrane region" description="Helical" evidence="1">
    <location>
        <begin position="272"/>
        <end position="294"/>
    </location>
</feature>
<feature type="transmembrane region" description="Helical" evidence="1">
    <location>
        <begin position="29"/>
        <end position="55"/>
    </location>
</feature>
<keyword evidence="1" id="KW-0812">Transmembrane</keyword>
<feature type="transmembrane region" description="Helical" evidence="1">
    <location>
        <begin position="129"/>
        <end position="157"/>
    </location>
</feature>
<protein>
    <recommendedName>
        <fullName evidence="4">Glycerophosphoryl diester phosphodiesterase membrane domain-containing protein</fullName>
    </recommendedName>
</protein>
<keyword evidence="3" id="KW-1185">Reference proteome</keyword>
<dbReference type="EMBL" id="LNQR01000026">
    <property type="protein sequence ID" value="KWT91950.1"/>
    <property type="molecule type" value="Genomic_DNA"/>
</dbReference>
<comment type="caution">
    <text evidence="2">The sequence shown here is derived from an EMBL/GenBank/DDBJ whole genome shotgun (WGS) entry which is preliminary data.</text>
</comment>
<reference evidence="2 3" key="1">
    <citation type="submission" date="2015-11" db="EMBL/GenBank/DDBJ databases">
        <authorList>
            <person name="Lin W."/>
        </authorList>
    </citation>
    <scope>NUCLEOTIDE SEQUENCE [LARGE SCALE GENOMIC DNA]</scope>
    <source>
        <strain evidence="2 3">HCH-1</strain>
    </source>
</reference>